<feature type="active site" evidence="9">
    <location>
        <position position="40"/>
    </location>
</feature>
<evidence type="ECO:0000256" key="7">
    <source>
        <dbReference type="ARBA" id="ARBA00022842"/>
    </source>
</evidence>
<dbReference type="Proteomes" id="UP000192408">
    <property type="component" value="Unassembled WGS sequence"/>
</dbReference>
<keyword evidence="2 9" id="KW-0436">Ligase</keyword>
<dbReference type="PIRSF" id="PIRSF006755">
    <property type="entry name" value="DTB_synth"/>
    <property type="match status" value="1"/>
</dbReference>
<keyword evidence="5 9" id="KW-0093">Biotin biosynthesis</keyword>
<dbReference type="GO" id="GO:0000287">
    <property type="term" value="F:magnesium ion binding"/>
    <property type="evidence" value="ECO:0007669"/>
    <property type="project" value="UniProtKB-UniRule"/>
</dbReference>
<dbReference type="EMBL" id="FWWV01000008">
    <property type="protein sequence ID" value="SMB82143.1"/>
    <property type="molecule type" value="Genomic_DNA"/>
</dbReference>
<dbReference type="GO" id="GO:0009102">
    <property type="term" value="P:biotin biosynthetic process"/>
    <property type="evidence" value="ECO:0007669"/>
    <property type="project" value="UniProtKB-UniRule"/>
</dbReference>
<comment type="catalytic activity">
    <reaction evidence="9">
        <text>(7R,8S)-7,8-diammoniononanoate + CO2 + ATP = (4R,5S)-dethiobiotin + ADP + phosphate + 3 H(+)</text>
        <dbReference type="Rhea" id="RHEA:15805"/>
        <dbReference type="ChEBI" id="CHEBI:15378"/>
        <dbReference type="ChEBI" id="CHEBI:16526"/>
        <dbReference type="ChEBI" id="CHEBI:30616"/>
        <dbReference type="ChEBI" id="CHEBI:43474"/>
        <dbReference type="ChEBI" id="CHEBI:149469"/>
        <dbReference type="ChEBI" id="CHEBI:149473"/>
        <dbReference type="ChEBI" id="CHEBI:456216"/>
        <dbReference type="EC" id="6.3.3.3"/>
    </reaction>
</comment>
<keyword evidence="4 9" id="KW-0547">Nucleotide-binding</keyword>
<comment type="catalytic activity">
    <reaction evidence="8">
        <text>(7R,8S)-8-amino-7-(carboxyamino)nonanoate + ATP = (4R,5S)-dethiobiotin + ADP + phosphate + H(+)</text>
        <dbReference type="Rhea" id="RHEA:63684"/>
        <dbReference type="ChEBI" id="CHEBI:15378"/>
        <dbReference type="ChEBI" id="CHEBI:30616"/>
        <dbReference type="ChEBI" id="CHEBI:43474"/>
        <dbReference type="ChEBI" id="CHEBI:149470"/>
        <dbReference type="ChEBI" id="CHEBI:149473"/>
        <dbReference type="ChEBI" id="CHEBI:456216"/>
    </reaction>
</comment>
<comment type="function">
    <text evidence="9">Catalyzes a mechanistically unusual reaction, the ATP-dependent insertion of CO2 between the N7 and N8 nitrogen atoms of 7,8-diaminopelargonic acid (DAPA, also called 7,8-diammoniononanoate) to form a ureido ring.</text>
</comment>
<dbReference type="GO" id="GO:0005829">
    <property type="term" value="C:cytosol"/>
    <property type="evidence" value="ECO:0007669"/>
    <property type="project" value="TreeGrafter"/>
</dbReference>
<dbReference type="EC" id="6.3.3.3" evidence="9"/>
<keyword evidence="7 9" id="KW-0460">Magnesium</keyword>
<feature type="binding site" evidence="9">
    <location>
        <begin position="177"/>
        <end position="178"/>
    </location>
    <ligand>
        <name>ATP</name>
        <dbReference type="ChEBI" id="CHEBI:30616"/>
    </ligand>
</feature>
<evidence type="ECO:0000256" key="2">
    <source>
        <dbReference type="ARBA" id="ARBA00022598"/>
    </source>
</evidence>
<sequence>MQRKQIIFISGIDTDVGKTIATAFYANRLAAQGASVITQKLVQTGCSGIAADIQQHRKLQNLALQQADLDGLTCRYVFDYPCSPHLAAARERRTINLDWITADTQKLAQAYQVVLIEGAGGLAVPLTDEITSLDYLQQQGYPLVLVTSGKLGSINHTLLSLEVCQRRGIALQALIYNQYPQIDPIIENETQAYLQRYLATHFPQAEFIVMPLIAQ</sequence>
<dbReference type="STRING" id="1122938.SAMN05660772_02009"/>
<dbReference type="GO" id="GO:0005524">
    <property type="term" value="F:ATP binding"/>
    <property type="evidence" value="ECO:0007669"/>
    <property type="project" value="UniProtKB-UniRule"/>
</dbReference>
<dbReference type="PANTHER" id="PTHR43210">
    <property type="entry name" value="DETHIOBIOTIN SYNTHETASE"/>
    <property type="match status" value="1"/>
</dbReference>
<dbReference type="GO" id="GO:0004141">
    <property type="term" value="F:dethiobiotin synthase activity"/>
    <property type="evidence" value="ECO:0007669"/>
    <property type="project" value="UniProtKB-UniRule"/>
</dbReference>
<evidence type="ECO:0000256" key="6">
    <source>
        <dbReference type="ARBA" id="ARBA00022840"/>
    </source>
</evidence>
<comment type="similarity">
    <text evidence="9">Belongs to the dethiobiotin synthetase family.</text>
</comment>
<dbReference type="PANTHER" id="PTHR43210:SF2">
    <property type="entry name" value="ATP-DEPENDENT DETHIOBIOTIN SYNTHETASE BIOD 2"/>
    <property type="match status" value="1"/>
</dbReference>
<dbReference type="FunFam" id="3.40.50.300:FF:000292">
    <property type="entry name" value="ATP-dependent dethiobiotin synthetase BioD"/>
    <property type="match status" value="1"/>
</dbReference>
<feature type="binding site" evidence="9">
    <location>
        <begin position="211"/>
        <end position="213"/>
    </location>
    <ligand>
        <name>ATP</name>
        <dbReference type="ChEBI" id="CHEBI:30616"/>
    </ligand>
</feature>
<feature type="binding site" evidence="9">
    <location>
        <begin position="117"/>
        <end position="120"/>
    </location>
    <ligand>
        <name>ATP</name>
        <dbReference type="ChEBI" id="CHEBI:30616"/>
    </ligand>
</feature>
<evidence type="ECO:0000256" key="3">
    <source>
        <dbReference type="ARBA" id="ARBA00022723"/>
    </source>
</evidence>
<evidence type="ECO:0000256" key="5">
    <source>
        <dbReference type="ARBA" id="ARBA00022756"/>
    </source>
</evidence>
<gene>
    <name evidence="9" type="primary">bioD</name>
    <name evidence="10" type="ORF">SAMN05660772_02009</name>
</gene>
<organism evidence="10 11">
    <name type="scientific">Pasteurella testudinis DSM 23072</name>
    <dbReference type="NCBI Taxonomy" id="1122938"/>
    <lineage>
        <taxon>Bacteria</taxon>
        <taxon>Pseudomonadati</taxon>
        <taxon>Pseudomonadota</taxon>
        <taxon>Gammaproteobacteria</taxon>
        <taxon>Pasteurellales</taxon>
        <taxon>Pasteurellaceae</taxon>
        <taxon>Pasteurella</taxon>
    </lineage>
</organism>
<feature type="binding site" evidence="9">
    <location>
        <position position="117"/>
    </location>
    <ligand>
        <name>Mg(2+)</name>
        <dbReference type="ChEBI" id="CHEBI:18420"/>
    </ligand>
</feature>
<feature type="binding site" evidence="9">
    <location>
        <position position="52"/>
    </location>
    <ligand>
        <name>Mg(2+)</name>
        <dbReference type="ChEBI" id="CHEBI:18420"/>
    </ligand>
</feature>
<feature type="binding site" evidence="9">
    <location>
        <begin position="15"/>
        <end position="20"/>
    </location>
    <ligand>
        <name>ATP</name>
        <dbReference type="ChEBI" id="CHEBI:30616"/>
    </ligand>
</feature>
<dbReference type="Gene3D" id="3.40.50.300">
    <property type="entry name" value="P-loop containing nucleotide triphosphate hydrolases"/>
    <property type="match status" value="1"/>
</dbReference>
<feature type="binding site" evidence="9">
    <location>
        <position position="44"/>
    </location>
    <ligand>
        <name>substrate</name>
    </ligand>
</feature>
<dbReference type="RefSeq" id="WP_084256465.1">
    <property type="nucleotide sequence ID" value="NZ_FWWV01000008.1"/>
</dbReference>
<dbReference type="Pfam" id="PF13500">
    <property type="entry name" value="AAA_26"/>
    <property type="match status" value="1"/>
</dbReference>
<feature type="binding site" evidence="9">
    <location>
        <position position="52"/>
    </location>
    <ligand>
        <name>ATP</name>
        <dbReference type="ChEBI" id="CHEBI:30616"/>
    </ligand>
</feature>
<keyword evidence="11" id="KW-1185">Reference proteome</keyword>
<feature type="binding site" evidence="9">
    <location>
        <position position="19"/>
    </location>
    <ligand>
        <name>Mg(2+)</name>
        <dbReference type="ChEBI" id="CHEBI:18420"/>
    </ligand>
</feature>
<proteinExistence type="inferred from homology"/>
<keyword evidence="1 9" id="KW-0963">Cytoplasm</keyword>
<dbReference type="UniPathway" id="UPA00078">
    <property type="reaction ID" value="UER00161"/>
</dbReference>
<dbReference type="NCBIfam" id="TIGR00347">
    <property type="entry name" value="bioD"/>
    <property type="match status" value="1"/>
</dbReference>
<dbReference type="InterPro" id="IPR027417">
    <property type="entry name" value="P-loop_NTPase"/>
</dbReference>
<comment type="subunit">
    <text evidence="9">Homodimer.</text>
</comment>
<dbReference type="InterPro" id="IPR004472">
    <property type="entry name" value="DTB_synth_BioD"/>
</dbReference>
<comment type="cofactor">
    <cofactor evidence="9">
        <name>Mg(2+)</name>
        <dbReference type="ChEBI" id="CHEBI:18420"/>
    </cofactor>
</comment>
<comment type="subcellular location">
    <subcellularLocation>
        <location evidence="9">Cytoplasm</location>
    </subcellularLocation>
</comment>
<dbReference type="SUPFAM" id="SSF52540">
    <property type="entry name" value="P-loop containing nucleoside triphosphate hydrolases"/>
    <property type="match status" value="1"/>
</dbReference>
<evidence type="ECO:0000256" key="9">
    <source>
        <dbReference type="HAMAP-Rule" id="MF_00336"/>
    </source>
</evidence>
<accession>A0A1W1UM85</accession>
<dbReference type="HAMAP" id="MF_00336">
    <property type="entry name" value="BioD"/>
    <property type="match status" value="1"/>
</dbReference>
<keyword evidence="3 9" id="KW-0479">Metal-binding</keyword>
<name>A0A1W1UM85_9PAST</name>
<evidence type="ECO:0000313" key="11">
    <source>
        <dbReference type="Proteomes" id="UP000192408"/>
    </source>
</evidence>
<evidence type="ECO:0000256" key="8">
    <source>
        <dbReference type="ARBA" id="ARBA00047386"/>
    </source>
</evidence>
<comment type="caution">
    <text evidence="9">Lacks conserved residue(s) required for the propagation of feature annotation.</text>
</comment>
<keyword evidence="6 9" id="KW-0067">ATP-binding</keyword>
<evidence type="ECO:0000313" key="10">
    <source>
        <dbReference type="EMBL" id="SMB82143.1"/>
    </source>
</evidence>
<comment type="pathway">
    <text evidence="9">Cofactor biosynthesis; biotin biosynthesis; biotin from 7,8-diaminononanoate: step 1/2.</text>
</comment>
<evidence type="ECO:0000256" key="4">
    <source>
        <dbReference type="ARBA" id="ARBA00022741"/>
    </source>
</evidence>
<evidence type="ECO:0000256" key="1">
    <source>
        <dbReference type="ARBA" id="ARBA00022490"/>
    </source>
</evidence>
<protein>
    <recommendedName>
        <fullName evidence="9">ATP-dependent dethiobiotin synthetase BioD</fullName>
        <ecNumber evidence="9">6.3.3.3</ecNumber>
    </recommendedName>
    <alternativeName>
        <fullName evidence="9">DTB synthetase</fullName>
        <shortName evidence="9">DTBS</shortName>
    </alternativeName>
    <alternativeName>
        <fullName evidence="9">Dethiobiotin synthase</fullName>
    </alternativeName>
</protein>
<dbReference type="AlphaFoldDB" id="A0A1W1UM85"/>
<dbReference type="GO" id="GO:0042803">
    <property type="term" value="F:protein homodimerization activity"/>
    <property type="evidence" value="ECO:0007669"/>
    <property type="project" value="UniProtKB-ARBA"/>
</dbReference>
<reference evidence="11" key="1">
    <citation type="submission" date="2017-04" db="EMBL/GenBank/DDBJ databases">
        <authorList>
            <person name="Varghese N."/>
            <person name="Submissions S."/>
        </authorList>
    </citation>
    <scope>NUCLEOTIDE SEQUENCE [LARGE SCALE GENOMIC DNA]</scope>
    <source>
        <strain evidence="11">DSM 23072</strain>
    </source>
</reference>
<dbReference type="CDD" id="cd03109">
    <property type="entry name" value="DTBS"/>
    <property type="match status" value="1"/>
</dbReference>